<sequence>MNASVNILDNNLSSFKEAEIIAPLFVSETPKGNGLVKMASELLGSAPNFEPGSLFDLVDIDSSKVNVNLNLNQSLPLKLLSSQSKINNNDSKRLVTTIGDIGSNNKAGDLLCLVSGLLLAVPSVVPAKISSLLSSCCGDEFLPGLSGKDSLVKENMKTCQEEFQNHKEIIYNLQFE</sequence>
<comment type="caution">
    <text evidence="1">The sequence shown here is derived from an EMBL/GenBank/DDBJ whole genome shotgun (WGS) entry which is preliminary data.</text>
</comment>
<reference evidence="1" key="1">
    <citation type="submission" date="2022-04" db="EMBL/GenBank/DDBJ databases">
        <title>Genome of the entomopathogenic fungus Entomophthora muscae.</title>
        <authorList>
            <person name="Elya C."/>
            <person name="Lovett B.R."/>
            <person name="Lee E."/>
            <person name="Macias A.M."/>
            <person name="Hajek A.E."/>
            <person name="De Bivort B.L."/>
            <person name="Kasson M.T."/>
            <person name="De Fine Licht H.H."/>
            <person name="Stajich J.E."/>
        </authorList>
    </citation>
    <scope>NUCLEOTIDE SEQUENCE</scope>
    <source>
        <strain evidence="1">Berkeley</strain>
    </source>
</reference>
<protein>
    <submittedName>
        <fullName evidence="1">Uncharacterized protein</fullName>
    </submittedName>
</protein>
<proteinExistence type="predicted"/>
<gene>
    <name evidence="1" type="ORF">DSO57_1030230</name>
</gene>
<evidence type="ECO:0000313" key="2">
    <source>
        <dbReference type="Proteomes" id="UP001165960"/>
    </source>
</evidence>
<name>A0ACC2TZM3_9FUNG</name>
<keyword evidence="2" id="KW-1185">Reference proteome</keyword>
<evidence type="ECO:0000313" key="1">
    <source>
        <dbReference type="EMBL" id="KAJ9079950.1"/>
    </source>
</evidence>
<accession>A0ACC2TZM3</accession>
<dbReference type="Proteomes" id="UP001165960">
    <property type="component" value="Unassembled WGS sequence"/>
</dbReference>
<dbReference type="EMBL" id="QTSX02001626">
    <property type="protein sequence ID" value="KAJ9079950.1"/>
    <property type="molecule type" value="Genomic_DNA"/>
</dbReference>
<organism evidence="1 2">
    <name type="scientific">Entomophthora muscae</name>
    <dbReference type="NCBI Taxonomy" id="34485"/>
    <lineage>
        <taxon>Eukaryota</taxon>
        <taxon>Fungi</taxon>
        <taxon>Fungi incertae sedis</taxon>
        <taxon>Zoopagomycota</taxon>
        <taxon>Entomophthoromycotina</taxon>
        <taxon>Entomophthoromycetes</taxon>
        <taxon>Entomophthorales</taxon>
        <taxon>Entomophthoraceae</taxon>
        <taxon>Entomophthora</taxon>
    </lineage>
</organism>